<evidence type="ECO:0000313" key="1">
    <source>
        <dbReference type="EMBL" id="MBA4454938.1"/>
    </source>
</evidence>
<comment type="caution">
    <text evidence="1">The sequence shown here is derived from an EMBL/GenBank/DDBJ whole genome shotgun (WGS) entry which is preliminary data.</text>
</comment>
<dbReference type="EMBL" id="JACENC010000327">
    <property type="protein sequence ID" value="MBA4454938.1"/>
    <property type="molecule type" value="Genomic_DNA"/>
</dbReference>
<organism evidence="1 2">
    <name type="scientific">Candidatus Nitrosomaritimum aestuariumsis</name>
    <dbReference type="NCBI Taxonomy" id="3342354"/>
    <lineage>
        <taxon>Archaea</taxon>
        <taxon>Nitrososphaerota</taxon>
        <taxon>Nitrososphaeria</taxon>
        <taxon>Nitrosopumilales</taxon>
        <taxon>Nitrosopumilaceae</taxon>
        <taxon>Candidatus Nitrosomaritimum</taxon>
    </lineage>
</organism>
<dbReference type="Proteomes" id="UP000526786">
    <property type="component" value="Unassembled WGS sequence"/>
</dbReference>
<accession>A0AC60W5G8</accession>
<evidence type="ECO:0000313" key="2">
    <source>
        <dbReference type="Proteomes" id="UP000526786"/>
    </source>
</evidence>
<name>A0AC60W5G8_9ARCH</name>
<proteinExistence type="predicted"/>
<sequence length="144" mass="15887">MIKKQVTKILVPLDGSKNSKRGLEMAISVARQFGATITGVYSINEPPHSEFRGVGSVQDSVNKEIKRFMDEAKTLAAQNGIVFKEKMMRGDVGYNIIKLAQSKKEKFNLIVIGSRGRGSVKEMFFGSVSNYVIHAAKIPVLIVK</sequence>
<protein>
    <submittedName>
        <fullName evidence="1">Universal stress protein</fullName>
    </submittedName>
</protein>
<reference evidence="1 2" key="1">
    <citation type="journal article" date="2020" name="Appl. Environ. Microbiol.">
        <title>Genomic Characteristics of a Novel Species of Ammonia-Oxidizing Archaea from the Jiulong River Estuary.</title>
        <authorList>
            <person name="Zou D."/>
            <person name="Wan R."/>
            <person name="Han L."/>
            <person name="Xu M.N."/>
            <person name="Liu Y."/>
            <person name="Liu H."/>
            <person name="Kao S.J."/>
            <person name="Li M."/>
        </authorList>
    </citation>
    <scope>NUCLEOTIDE SEQUENCE [LARGE SCALE GENOMIC DNA]</scope>
    <source>
        <strain evidence="1">W2bin3</strain>
    </source>
</reference>
<gene>
    <name evidence="1" type="ORF">H2B05_08410</name>
</gene>